<reference evidence="2 3" key="1">
    <citation type="submission" date="2023-07" db="EMBL/GenBank/DDBJ databases">
        <title>Genomic Encyclopedia of Type Strains, Phase IV (KMG-IV): sequencing the most valuable type-strain genomes for metagenomic binning, comparative biology and taxonomic classification.</title>
        <authorList>
            <person name="Goeker M."/>
        </authorList>
    </citation>
    <scope>NUCLEOTIDE SEQUENCE [LARGE SCALE GENOMIC DNA]</scope>
    <source>
        <strain evidence="2 3">DSM 16460</strain>
    </source>
</reference>
<accession>A0ABT9VER8</accession>
<keyword evidence="1" id="KW-0812">Transmembrane</keyword>
<name>A0ABT9VER8_9BACI</name>
<gene>
    <name evidence="2" type="ORF">J2S77_001314</name>
</gene>
<evidence type="ECO:0008006" key="4">
    <source>
        <dbReference type="Google" id="ProtNLM"/>
    </source>
</evidence>
<organism evidence="2 3">
    <name type="scientific">Alkalibacillus salilacus</name>
    <dbReference type="NCBI Taxonomy" id="284582"/>
    <lineage>
        <taxon>Bacteria</taxon>
        <taxon>Bacillati</taxon>
        <taxon>Bacillota</taxon>
        <taxon>Bacilli</taxon>
        <taxon>Bacillales</taxon>
        <taxon>Bacillaceae</taxon>
        <taxon>Alkalibacillus</taxon>
    </lineage>
</organism>
<keyword evidence="1" id="KW-1133">Transmembrane helix</keyword>
<feature type="transmembrane region" description="Helical" evidence="1">
    <location>
        <begin position="51"/>
        <end position="67"/>
    </location>
</feature>
<evidence type="ECO:0000313" key="3">
    <source>
        <dbReference type="Proteomes" id="UP001224359"/>
    </source>
</evidence>
<dbReference type="Proteomes" id="UP001224359">
    <property type="component" value="Unassembled WGS sequence"/>
</dbReference>
<comment type="caution">
    <text evidence="2">The sequence shown here is derived from an EMBL/GenBank/DDBJ whole genome shotgun (WGS) entry which is preliminary data.</text>
</comment>
<sequence>MKGFAKVMMVVGILSVVAGLLFVVVESITNDWSSLMNYVTYILLEDSERALWQVGVLIALLGYWLLSRQKRKQRIFY</sequence>
<evidence type="ECO:0000313" key="2">
    <source>
        <dbReference type="EMBL" id="MDQ0159350.1"/>
    </source>
</evidence>
<proteinExistence type="predicted"/>
<keyword evidence="3" id="KW-1185">Reference proteome</keyword>
<dbReference type="EMBL" id="JAUSTQ010000004">
    <property type="protein sequence ID" value="MDQ0159350.1"/>
    <property type="molecule type" value="Genomic_DNA"/>
</dbReference>
<evidence type="ECO:0000256" key="1">
    <source>
        <dbReference type="SAM" id="Phobius"/>
    </source>
</evidence>
<dbReference type="RefSeq" id="WP_306975760.1">
    <property type="nucleotide sequence ID" value="NZ_JAUSTQ010000004.1"/>
</dbReference>
<keyword evidence="1" id="KW-0472">Membrane</keyword>
<protein>
    <recommendedName>
        <fullName evidence="4">LPXTG cell wall anchor domain-containing protein</fullName>
    </recommendedName>
</protein>